<dbReference type="Pfam" id="PF06945">
    <property type="entry name" value="DUF1289"/>
    <property type="match status" value="1"/>
</dbReference>
<dbReference type="EMBL" id="JAVDXQ010000002">
    <property type="protein sequence ID" value="MDR7296121.1"/>
    <property type="molecule type" value="Genomic_DNA"/>
</dbReference>
<comment type="caution">
    <text evidence="1">The sequence shown here is derived from an EMBL/GenBank/DDBJ whole genome shotgun (WGS) entry which is preliminary data.</text>
</comment>
<keyword evidence="2" id="KW-1185">Reference proteome</keyword>
<organism evidence="1 2">
    <name type="scientific">Pelomonas aquatica</name>
    <dbReference type="NCBI Taxonomy" id="431058"/>
    <lineage>
        <taxon>Bacteria</taxon>
        <taxon>Pseudomonadati</taxon>
        <taxon>Pseudomonadota</taxon>
        <taxon>Betaproteobacteria</taxon>
        <taxon>Burkholderiales</taxon>
        <taxon>Sphaerotilaceae</taxon>
        <taxon>Roseateles</taxon>
    </lineage>
</organism>
<dbReference type="InterPro" id="IPR010710">
    <property type="entry name" value="DUF1289"/>
</dbReference>
<gene>
    <name evidence="1" type="ORF">J2X16_001460</name>
</gene>
<evidence type="ECO:0000313" key="2">
    <source>
        <dbReference type="Proteomes" id="UP001180536"/>
    </source>
</evidence>
<proteinExistence type="predicted"/>
<name>A0ABU1Z8R8_9BURK</name>
<protein>
    <submittedName>
        <fullName evidence="1">Fe-S protein YdhL (DUF1289 family)</fullName>
    </submittedName>
</protein>
<dbReference type="Proteomes" id="UP001180536">
    <property type="component" value="Unassembled WGS sequence"/>
</dbReference>
<accession>A0ABU1Z8R8</accession>
<sequence length="60" mass="6612">MDNASGWCRGCARTLGEIAGWGGAPEAVQRHILDQLPPRRIELQRRGLWLGPAFVTTLDP</sequence>
<evidence type="ECO:0000313" key="1">
    <source>
        <dbReference type="EMBL" id="MDR7296121.1"/>
    </source>
</evidence>
<reference evidence="1 2" key="1">
    <citation type="submission" date="2023-07" db="EMBL/GenBank/DDBJ databases">
        <title>Sorghum-associated microbial communities from plants grown in Nebraska, USA.</title>
        <authorList>
            <person name="Schachtman D."/>
        </authorList>
    </citation>
    <scope>NUCLEOTIDE SEQUENCE [LARGE SCALE GENOMIC DNA]</scope>
    <source>
        <strain evidence="1 2">BE310</strain>
    </source>
</reference>